<reference evidence="3 4" key="1">
    <citation type="journal article" date="2016" name="Environ. Microbiol.">
        <title>New Methyloceanibacter diversity from North Sea sediments includes methanotroph containing solely the soluble methane monooxygenase.</title>
        <authorList>
            <person name="Vekeman B."/>
            <person name="Kerckhof F.M."/>
            <person name="Cremers G."/>
            <person name="de Vos P."/>
            <person name="Vandamme P."/>
            <person name="Boon N."/>
            <person name="Op den Camp H.J."/>
            <person name="Heylen K."/>
        </authorList>
    </citation>
    <scope>NUCLEOTIDE SEQUENCE [LARGE SCALE GENOMIC DNA]</scope>
    <source>
        <strain evidence="3 4">R-67174</strain>
    </source>
</reference>
<dbReference type="PANTHER" id="PTHR46825:SF7">
    <property type="entry name" value="D-ALANYL-D-ALANINE CARBOXYPEPTIDASE"/>
    <property type="match status" value="1"/>
</dbReference>
<sequence length="403" mass="43335">MCATLLATAGLVLATAGLAAEPEPTQVARVQAALDTWVEARAPAEKVTGIAAYISFGATGPAIEAFAGTIGRAPGAKPVDQDTLYQMGSTSKSFTAAVILNLEAANKLSLDDTVGKWLPEYPAWGHVTVRRLLNMTSGIPNYSETEWISEVWASEPTRTLTLKELADAAYPSPTNQLPVTKGYHYSNTNYVLAGMIAEKAAGTPFRDLVQKYVIAPHGLTSTFYEPSHYPSSVLQRLSHGYFENGACAEYQPSCTTTWNAPLIGRDVREDSVSWMQSAGGGVSSPRDVDRWIRAIFAGKTVPAEQQAEWTKLVSMKTGEPIADVSADDPGGFALGLVKKVLGPLGAQWFYEGESLGYRTLYVWFADENLMITVQTNSQPPDGTDKLSEAVGALYQIVGKRAAN</sequence>
<evidence type="ECO:0000313" key="4">
    <source>
        <dbReference type="Proteomes" id="UP000094501"/>
    </source>
</evidence>
<protein>
    <recommendedName>
        <fullName evidence="2">Beta-lactamase-related domain-containing protein</fullName>
    </recommendedName>
</protein>
<accession>A0A1E3VWG1</accession>
<dbReference type="SUPFAM" id="SSF56601">
    <property type="entry name" value="beta-lactamase/transpeptidase-like"/>
    <property type="match status" value="1"/>
</dbReference>
<feature type="signal peptide" evidence="1">
    <location>
        <begin position="1"/>
        <end position="19"/>
    </location>
</feature>
<dbReference type="PANTHER" id="PTHR46825">
    <property type="entry name" value="D-ALANYL-D-ALANINE-CARBOXYPEPTIDASE/ENDOPEPTIDASE AMPH"/>
    <property type="match status" value="1"/>
</dbReference>
<keyword evidence="1" id="KW-0732">Signal</keyword>
<dbReference type="Gene3D" id="3.40.710.10">
    <property type="entry name" value="DD-peptidase/beta-lactamase superfamily"/>
    <property type="match status" value="1"/>
</dbReference>
<feature type="chain" id="PRO_5009138661" description="Beta-lactamase-related domain-containing protein" evidence="1">
    <location>
        <begin position="20"/>
        <end position="403"/>
    </location>
</feature>
<dbReference type="InterPro" id="IPR001466">
    <property type="entry name" value="Beta-lactam-related"/>
</dbReference>
<organism evidence="3 4">
    <name type="scientific">Methyloceanibacter methanicus</name>
    <dbReference type="NCBI Taxonomy" id="1774968"/>
    <lineage>
        <taxon>Bacteria</taxon>
        <taxon>Pseudomonadati</taxon>
        <taxon>Pseudomonadota</taxon>
        <taxon>Alphaproteobacteria</taxon>
        <taxon>Hyphomicrobiales</taxon>
        <taxon>Hyphomicrobiaceae</taxon>
        <taxon>Methyloceanibacter</taxon>
    </lineage>
</organism>
<dbReference type="STRING" id="1774968.AUC68_10005"/>
<dbReference type="AlphaFoldDB" id="A0A1E3VWG1"/>
<gene>
    <name evidence="3" type="ORF">AUC68_10005</name>
</gene>
<dbReference type="InterPro" id="IPR012338">
    <property type="entry name" value="Beta-lactam/transpept-like"/>
</dbReference>
<dbReference type="Pfam" id="PF00144">
    <property type="entry name" value="Beta-lactamase"/>
    <property type="match status" value="1"/>
</dbReference>
<evidence type="ECO:0000313" key="3">
    <source>
        <dbReference type="EMBL" id="ODR97870.1"/>
    </source>
</evidence>
<evidence type="ECO:0000259" key="2">
    <source>
        <dbReference type="Pfam" id="PF00144"/>
    </source>
</evidence>
<evidence type="ECO:0000256" key="1">
    <source>
        <dbReference type="SAM" id="SignalP"/>
    </source>
</evidence>
<keyword evidence="4" id="KW-1185">Reference proteome</keyword>
<feature type="domain" description="Beta-lactamase-related" evidence="2">
    <location>
        <begin position="75"/>
        <end position="385"/>
    </location>
</feature>
<proteinExistence type="predicted"/>
<comment type="caution">
    <text evidence="3">The sequence shown here is derived from an EMBL/GenBank/DDBJ whole genome shotgun (WGS) entry which is preliminary data.</text>
</comment>
<name>A0A1E3VWG1_9HYPH</name>
<dbReference type="EMBL" id="LPWG01000014">
    <property type="protein sequence ID" value="ODR97870.1"/>
    <property type="molecule type" value="Genomic_DNA"/>
</dbReference>
<dbReference type="InterPro" id="IPR050491">
    <property type="entry name" value="AmpC-like"/>
</dbReference>
<dbReference type="Proteomes" id="UP000094501">
    <property type="component" value="Unassembled WGS sequence"/>
</dbReference>